<comment type="caution">
    <text evidence="1">The sequence shown here is derived from an EMBL/GenBank/DDBJ whole genome shotgun (WGS) entry which is preliminary data.</text>
</comment>
<gene>
    <name evidence="1" type="ORF">HMPREF2086_00834</name>
</gene>
<dbReference type="Proteomes" id="UP000018731">
    <property type="component" value="Unassembled WGS sequence"/>
</dbReference>
<evidence type="ECO:0000313" key="2">
    <source>
        <dbReference type="Proteomes" id="UP000018731"/>
    </source>
</evidence>
<dbReference type="AlphaFoldDB" id="V8CAH5"/>
<proteinExistence type="predicted"/>
<dbReference type="STRING" id="1357400.HMPREF2086_00834"/>
<accession>V8CAH5</accession>
<dbReference type="RefSeq" id="WP_023927558.1">
    <property type="nucleotide sequence ID" value="NZ_KI669454.1"/>
</dbReference>
<organism evidence="1 2">
    <name type="scientific">Helicobacter macacae MIT 99-5501</name>
    <dbReference type="NCBI Taxonomy" id="1357400"/>
    <lineage>
        <taxon>Bacteria</taxon>
        <taxon>Pseudomonadati</taxon>
        <taxon>Campylobacterota</taxon>
        <taxon>Epsilonproteobacteria</taxon>
        <taxon>Campylobacterales</taxon>
        <taxon>Helicobacteraceae</taxon>
        <taxon>Helicobacter</taxon>
    </lineage>
</organism>
<evidence type="ECO:0000313" key="1">
    <source>
        <dbReference type="EMBL" id="ETD24087.1"/>
    </source>
</evidence>
<reference evidence="1 2" key="1">
    <citation type="journal article" date="2014" name="Genome Announc.">
        <title>Draft genome sequences of six enterohepatic helicobacter species isolated from humans and one from rhesus macaques.</title>
        <authorList>
            <person name="Shen Z."/>
            <person name="Sheh A."/>
            <person name="Young S.K."/>
            <person name="Abouelliel A."/>
            <person name="Ward D.V."/>
            <person name="Earl A.M."/>
            <person name="Fox J.G."/>
        </authorList>
    </citation>
    <scope>NUCLEOTIDE SEQUENCE [LARGE SCALE GENOMIC DNA]</scope>
    <source>
        <strain evidence="1 2">MIT 99-5501</strain>
    </source>
</reference>
<dbReference type="HOGENOM" id="CLU_1914156_0_0_7"/>
<sequence length="132" mass="15013">MFELVASLSLFVFVIVSALIIVAKVSKKTPVVIRSGDDFAYEEVITYETIMVTIESEDSTFIDLQDAVKEMFSYYDVLNLSKTQKRLFLFALSKHPNVKSPLVLSALNEMSKRNPDMAKDLDLSVRRGLDRR</sequence>
<dbReference type="EMBL" id="AZJI01000004">
    <property type="protein sequence ID" value="ETD24087.1"/>
    <property type="molecule type" value="Genomic_DNA"/>
</dbReference>
<dbReference type="OrthoDB" id="5327590at2"/>
<dbReference type="PATRIC" id="fig|1357400.3.peg.1147"/>
<protein>
    <submittedName>
        <fullName evidence="1">Uncharacterized protein</fullName>
    </submittedName>
</protein>
<keyword evidence="2" id="KW-1185">Reference proteome</keyword>
<name>V8CAH5_9HELI</name>